<dbReference type="STRING" id="401053.AciPR4_1965"/>
<dbReference type="InterPro" id="IPR028098">
    <property type="entry name" value="Glyco_trans_4-like_N"/>
</dbReference>
<dbReference type="Pfam" id="PF13439">
    <property type="entry name" value="Glyco_transf_4"/>
    <property type="match status" value="1"/>
</dbReference>
<dbReference type="PANTHER" id="PTHR12526">
    <property type="entry name" value="GLYCOSYLTRANSFERASE"/>
    <property type="match status" value="1"/>
</dbReference>
<proteinExistence type="predicted"/>
<dbReference type="KEGG" id="tsa:AciPR4_1965"/>
<dbReference type="HOGENOM" id="CLU_009583_0_4_0"/>
<reference evidence="3 4" key="1">
    <citation type="journal article" date="2012" name="Stand. Genomic Sci.">
        <title>Complete genome sequence of Terriglobus saanensis type strain SP1PR4(T), an Acidobacteria from tundra soil.</title>
        <authorList>
            <person name="Rawat S.R."/>
            <person name="Mannisto M.K."/>
            <person name="Starovoytov V."/>
            <person name="Goodwin L."/>
            <person name="Nolan M."/>
            <person name="Hauser L."/>
            <person name="Land M."/>
            <person name="Davenport K.W."/>
            <person name="Woyke T."/>
            <person name="Haggblom M.M."/>
        </authorList>
    </citation>
    <scope>NUCLEOTIDE SEQUENCE</scope>
    <source>
        <strain evidence="4">ATCC BAA-1853 / DSM 23119 / SP1PR4</strain>
    </source>
</reference>
<sequence length="355" mass="38247">MKEPGALRVLHLSNSVSSLGNGIVNVAVDLAIEQVQRGITVGFMSGGGGWISLLEASGVKTFTFPHGGWRNKITTSWKLFRLLRTFRPDVVHAHMRTGLVLAWPLTTLLRIPLVMHLHNIHDEKLGTAKLANRVIAVSRAVANDLQQVGLPADHIRVVLNGMLGSKRLSPDVPSKELTRPAIVCVAGMTVRKGILELIEAFGSIADEFPGASLYLVGGGSAESAMIREVAANSPVSDRIHFEDFQADPRAYLASSDVFVLASRREAFGLALVEARAAGCAIVATNVDGIPEIIEDGKTGLLIGVNDPADLAAKIRLLLTDDALRTKLKAQAREHLELYSVERMTTETTAVYSELL</sequence>
<evidence type="ECO:0000259" key="1">
    <source>
        <dbReference type="Pfam" id="PF00534"/>
    </source>
</evidence>
<dbReference type="SUPFAM" id="SSF53756">
    <property type="entry name" value="UDP-Glycosyltransferase/glycogen phosphorylase"/>
    <property type="match status" value="1"/>
</dbReference>
<dbReference type="OrthoDB" id="9814612at2"/>
<keyword evidence="4" id="KW-1185">Reference proteome</keyword>
<dbReference type="PANTHER" id="PTHR12526:SF630">
    <property type="entry name" value="GLYCOSYLTRANSFERASE"/>
    <property type="match status" value="1"/>
</dbReference>
<name>E8V6N0_TERSS</name>
<evidence type="ECO:0000313" key="3">
    <source>
        <dbReference type="EMBL" id="ADV82769.1"/>
    </source>
</evidence>
<gene>
    <name evidence="3" type="ordered locus">AciPR4_1965</name>
</gene>
<dbReference type="InterPro" id="IPR001296">
    <property type="entry name" value="Glyco_trans_1"/>
</dbReference>
<dbReference type="RefSeq" id="WP_013568502.1">
    <property type="nucleotide sequence ID" value="NC_014963.1"/>
</dbReference>
<accession>E8V6N0</accession>
<dbReference type="Pfam" id="PF00534">
    <property type="entry name" value="Glycos_transf_1"/>
    <property type="match status" value="1"/>
</dbReference>
<organism evidence="3 4">
    <name type="scientific">Terriglobus saanensis (strain ATCC BAA-1853 / DSM 23119 / SP1PR4)</name>
    <dbReference type="NCBI Taxonomy" id="401053"/>
    <lineage>
        <taxon>Bacteria</taxon>
        <taxon>Pseudomonadati</taxon>
        <taxon>Acidobacteriota</taxon>
        <taxon>Terriglobia</taxon>
        <taxon>Terriglobales</taxon>
        <taxon>Acidobacteriaceae</taxon>
        <taxon>Terriglobus</taxon>
    </lineage>
</organism>
<dbReference type="Gene3D" id="3.40.50.2000">
    <property type="entry name" value="Glycogen Phosphorylase B"/>
    <property type="match status" value="2"/>
</dbReference>
<feature type="domain" description="Glycosyltransferase subfamily 4-like N-terminal" evidence="2">
    <location>
        <begin position="21"/>
        <end position="161"/>
    </location>
</feature>
<dbReference type="Proteomes" id="UP000006844">
    <property type="component" value="Chromosome"/>
</dbReference>
<protein>
    <submittedName>
        <fullName evidence="3">Glycosyl transferase group 1</fullName>
    </submittedName>
</protein>
<keyword evidence="3" id="KW-0808">Transferase</keyword>
<evidence type="ECO:0000313" key="4">
    <source>
        <dbReference type="Proteomes" id="UP000006844"/>
    </source>
</evidence>
<dbReference type="GO" id="GO:0016757">
    <property type="term" value="F:glycosyltransferase activity"/>
    <property type="evidence" value="ECO:0007669"/>
    <property type="project" value="InterPro"/>
</dbReference>
<dbReference type="AlphaFoldDB" id="E8V6N0"/>
<dbReference type="EMBL" id="CP002467">
    <property type="protein sequence ID" value="ADV82769.1"/>
    <property type="molecule type" value="Genomic_DNA"/>
</dbReference>
<dbReference type="eggNOG" id="COG0438">
    <property type="taxonomic scope" value="Bacteria"/>
</dbReference>
<evidence type="ECO:0000259" key="2">
    <source>
        <dbReference type="Pfam" id="PF13439"/>
    </source>
</evidence>
<feature type="domain" description="Glycosyl transferase family 1" evidence="1">
    <location>
        <begin position="174"/>
        <end position="333"/>
    </location>
</feature>
<dbReference type="CDD" id="cd03801">
    <property type="entry name" value="GT4_PimA-like"/>
    <property type="match status" value="1"/>
</dbReference>